<evidence type="ECO:0000256" key="2">
    <source>
        <dbReference type="SAM" id="Phobius"/>
    </source>
</evidence>
<feature type="region of interest" description="Disordered" evidence="1">
    <location>
        <begin position="113"/>
        <end position="132"/>
    </location>
</feature>
<dbReference type="RefSeq" id="XP_062879851.1">
    <property type="nucleotide sequence ID" value="XM_063023781.1"/>
</dbReference>
<dbReference type="PANTHER" id="PTHR38426">
    <property type="entry name" value="MAINTENANCE OF TELOMERE CAPPING PROTEIN 4"/>
    <property type="match status" value="1"/>
</dbReference>
<sequence length="690" mass="77729">MHLDTLDHARRQSLDPNSGLQTSGFRSRAGSATSEDFAVRSLQAHERTLHLEKKPTSSGFLFSTDLPPTSEIVPDDSAPDLTGGDAARGQRFANIFLNSAKNINAKYNIVDRPETQASSDPSKASQKKVKVSRASRNRAELVKATFEIKYHCLNLALDIGLTEPTQHEGIEGVYNPLQVIRNREIKNRLEHHSPSVYRTLPLACNAFSSHSRDGKSWSMVWGIELKDFVADFGWRQLHWSKLRNAKGELWFPNEGSSKDKHKSLHDKLWDEKDTDSIIHSEDIILKVPIMSAREKPKTSRRLKRNIKEKAKRIYGNASTGSSILEPESTDNGSHIFNKLSSLESISRIKIDRVGRRLSIDTLNNFLGTRRGSSDAYNTFSSEGEPSSESERKKSVPKIVVTDPLLSPDLSNKVPREKSHISPTLQSTEMAKSFSGKELGSVNDISFSQVNLQKSPMKDALVSVESVELSEDSEDVDFAVEPLEGPDPKDIDQEDSFALLGRKVKFLEALLFLSSNYIGSLYPLVIEAADEKVKTLHNDMIKNLLLTAIRINDEHLPAQENLYSGFLDETNTLIHLANDKHAVRIDNLLSATDRSYNELNTSLLMDLRKVSEQLEKYNSRFFGPSVTAVLRDAQGNALSNVQQYQTLYLVLENVIVVLLRLIWIFANIFKVVWLFFRSIYLLLVHLWNFLT</sequence>
<feature type="region of interest" description="Disordered" evidence="1">
    <location>
        <begin position="1"/>
        <end position="33"/>
    </location>
</feature>
<dbReference type="EMBL" id="CP138899">
    <property type="protein sequence ID" value="WPK27473.1"/>
    <property type="molecule type" value="Genomic_DNA"/>
</dbReference>
<dbReference type="KEGG" id="asau:88175921"/>
<dbReference type="PANTHER" id="PTHR38426:SF1">
    <property type="entry name" value="MAINTENANCE OF TELOMERE CAPPING PROTEIN 4"/>
    <property type="match status" value="1"/>
</dbReference>
<name>A0AAX4HFS7_9ASCO</name>
<protein>
    <recommendedName>
        <fullName evidence="5">Maintenance of telomere capping protein 4</fullName>
    </recommendedName>
</protein>
<feature type="compositionally biased region" description="Polar residues" evidence="1">
    <location>
        <begin position="115"/>
        <end position="124"/>
    </location>
</feature>
<accession>A0AAX4HFS7</accession>
<feature type="region of interest" description="Disordered" evidence="1">
    <location>
        <begin position="373"/>
        <end position="397"/>
    </location>
</feature>
<dbReference type="InterPro" id="IPR038769">
    <property type="entry name" value="MTC4"/>
</dbReference>
<dbReference type="AlphaFoldDB" id="A0AAX4HFS7"/>
<evidence type="ECO:0000256" key="1">
    <source>
        <dbReference type="SAM" id="MobiDB-lite"/>
    </source>
</evidence>
<feature type="region of interest" description="Disordered" evidence="1">
    <location>
        <begin position="60"/>
        <end position="85"/>
    </location>
</feature>
<evidence type="ECO:0000313" key="4">
    <source>
        <dbReference type="Proteomes" id="UP001338582"/>
    </source>
</evidence>
<keyword evidence="4" id="KW-1185">Reference proteome</keyword>
<gene>
    <name evidence="3" type="ORF">PUMCH_004861</name>
</gene>
<dbReference type="GeneID" id="88175921"/>
<feature type="compositionally biased region" description="Polar residues" evidence="1">
    <location>
        <begin position="14"/>
        <end position="33"/>
    </location>
</feature>
<proteinExistence type="predicted"/>
<keyword evidence="2" id="KW-0812">Transmembrane</keyword>
<dbReference type="Proteomes" id="UP001338582">
    <property type="component" value="Chromosome 6"/>
</dbReference>
<evidence type="ECO:0000313" key="3">
    <source>
        <dbReference type="EMBL" id="WPK27473.1"/>
    </source>
</evidence>
<feature type="transmembrane region" description="Helical" evidence="2">
    <location>
        <begin position="645"/>
        <end position="664"/>
    </location>
</feature>
<reference evidence="3 4" key="1">
    <citation type="submission" date="2023-10" db="EMBL/GenBank/DDBJ databases">
        <title>Draft Genome Sequence of Candida saopaulonensis from a very Premature Infant with Sepsis.</title>
        <authorList>
            <person name="Ning Y."/>
            <person name="Dai R."/>
            <person name="Xiao M."/>
            <person name="Xu Y."/>
            <person name="Yan Q."/>
            <person name="Zhang L."/>
        </authorList>
    </citation>
    <scope>NUCLEOTIDE SEQUENCE [LARGE SCALE GENOMIC DNA]</scope>
    <source>
        <strain evidence="3 4">19XY460</strain>
    </source>
</reference>
<keyword evidence="2" id="KW-1133">Transmembrane helix</keyword>
<evidence type="ECO:0008006" key="5">
    <source>
        <dbReference type="Google" id="ProtNLM"/>
    </source>
</evidence>
<keyword evidence="2" id="KW-0472">Membrane</keyword>
<organism evidence="3 4">
    <name type="scientific">Australozyma saopauloensis</name>
    <dbReference type="NCBI Taxonomy" id="291208"/>
    <lineage>
        <taxon>Eukaryota</taxon>
        <taxon>Fungi</taxon>
        <taxon>Dikarya</taxon>
        <taxon>Ascomycota</taxon>
        <taxon>Saccharomycotina</taxon>
        <taxon>Pichiomycetes</taxon>
        <taxon>Metschnikowiaceae</taxon>
        <taxon>Australozyma</taxon>
    </lineage>
</organism>
<feature type="compositionally biased region" description="Basic and acidic residues" evidence="1">
    <location>
        <begin position="1"/>
        <end position="13"/>
    </location>
</feature>